<organism evidence="1 2">
    <name type="scientific">Streptomyces gulbargensis</name>
    <dbReference type="NCBI Taxonomy" id="364901"/>
    <lineage>
        <taxon>Bacteria</taxon>
        <taxon>Bacillati</taxon>
        <taxon>Actinomycetota</taxon>
        <taxon>Actinomycetes</taxon>
        <taxon>Kitasatosporales</taxon>
        <taxon>Streptomycetaceae</taxon>
        <taxon>Streptomyces</taxon>
    </lineage>
</organism>
<accession>A0ABP7LVW9</accession>
<reference evidence="2" key="1">
    <citation type="journal article" date="2019" name="Int. J. Syst. Evol. Microbiol.">
        <title>The Global Catalogue of Microorganisms (GCM) 10K type strain sequencing project: providing services to taxonomists for standard genome sequencing and annotation.</title>
        <authorList>
            <consortium name="The Broad Institute Genomics Platform"/>
            <consortium name="The Broad Institute Genome Sequencing Center for Infectious Disease"/>
            <person name="Wu L."/>
            <person name="Ma J."/>
        </authorList>
    </citation>
    <scope>NUCLEOTIDE SEQUENCE [LARGE SCALE GENOMIC DNA]</scope>
    <source>
        <strain evidence="2">JCM 16956</strain>
    </source>
</reference>
<proteinExistence type="predicted"/>
<name>A0ABP7LVW9_9ACTN</name>
<gene>
    <name evidence="1" type="ORF">GCM10022244_19440</name>
</gene>
<keyword evidence="2" id="KW-1185">Reference proteome</keyword>
<evidence type="ECO:0000313" key="2">
    <source>
        <dbReference type="Proteomes" id="UP001501000"/>
    </source>
</evidence>
<evidence type="ECO:0008006" key="3">
    <source>
        <dbReference type="Google" id="ProtNLM"/>
    </source>
</evidence>
<dbReference type="Proteomes" id="UP001501000">
    <property type="component" value="Unassembled WGS sequence"/>
</dbReference>
<protein>
    <recommendedName>
        <fullName evidence="3">Transposase</fullName>
    </recommendedName>
</protein>
<evidence type="ECO:0000313" key="1">
    <source>
        <dbReference type="EMBL" id="GAA3909525.1"/>
    </source>
</evidence>
<comment type="caution">
    <text evidence="1">The sequence shown here is derived from an EMBL/GenBank/DDBJ whole genome shotgun (WGS) entry which is preliminary data.</text>
</comment>
<dbReference type="EMBL" id="BAABAJ010000005">
    <property type="protein sequence ID" value="GAA3909525.1"/>
    <property type="molecule type" value="Genomic_DNA"/>
</dbReference>
<sequence>MDHSTTSGRFGMRSTVEAGGRAPLEVVTNKYARRLVSKLWHLSTSLVRLPGLQMPAAPSREPAA</sequence>